<keyword evidence="19" id="KW-1185">Reference proteome</keyword>
<evidence type="ECO:0000313" key="19">
    <source>
        <dbReference type="Proteomes" id="UP000199081"/>
    </source>
</evidence>
<dbReference type="RefSeq" id="WP_170230951.1">
    <property type="nucleotide sequence ID" value="NZ_BJYC01000003.1"/>
</dbReference>
<dbReference type="Pfam" id="PF00912">
    <property type="entry name" value="Transgly"/>
    <property type="match status" value="1"/>
</dbReference>
<dbReference type="GO" id="GO:0008658">
    <property type="term" value="F:penicillin binding"/>
    <property type="evidence" value="ECO:0007669"/>
    <property type="project" value="InterPro"/>
</dbReference>
<feature type="compositionally biased region" description="Basic residues" evidence="14">
    <location>
        <begin position="10"/>
        <end position="27"/>
    </location>
</feature>
<evidence type="ECO:0000256" key="1">
    <source>
        <dbReference type="ARBA" id="ARBA00007090"/>
    </source>
</evidence>
<evidence type="ECO:0000259" key="17">
    <source>
        <dbReference type="Pfam" id="PF00912"/>
    </source>
</evidence>
<evidence type="ECO:0000313" key="18">
    <source>
        <dbReference type="EMBL" id="SEK31778.1"/>
    </source>
</evidence>
<dbReference type="Gene3D" id="1.10.3810.10">
    <property type="entry name" value="Biosynthetic peptidoglycan transglycosylase-like"/>
    <property type="match status" value="1"/>
</dbReference>
<keyword evidence="8" id="KW-0133">Cell shape</keyword>
<reference evidence="19" key="1">
    <citation type="submission" date="2016-10" db="EMBL/GenBank/DDBJ databases">
        <authorList>
            <person name="Varghese N."/>
            <person name="Submissions S."/>
        </authorList>
    </citation>
    <scope>NUCLEOTIDE SEQUENCE [LARGE SCALE GENOMIC DNA]</scope>
    <source>
        <strain evidence="19">DSM 19183</strain>
    </source>
</reference>
<evidence type="ECO:0000256" key="7">
    <source>
        <dbReference type="ARBA" id="ARBA00022801"/>
    </source>
</evidence>
<keyword evidence="9" id="KW-0573">Peptidoglycan synthesis</keyword>
<evidence type="ECO:0000259" key="16">
    <source>
        <dbReference type="Pfam" id="PF00905"/>
    </source>
</evidence>
<dbReference type="Pfam" id="PF00905">
    <property type="entry name" value="Transpeptidase"/>
    <property type="match status" value="1"/>
</dbReference>
<dbReference type="InterPro" id="IPR023346">
    <property type="entry name" value="Lysozyme-like_dom_sf"/>
</dbReference>
<proteinExistence type="inferred from homology"/>
<feature type="compositionally biased region" description="Polar residues" evidence="14">
    <location>
        <begin position="774"/>
        <end position="785"/>
    </location>
</feature>
<dbReference type="Proteomes" id="UP000199081">
    <property type="component" value="Unassembled WGS sequence"/>
</dbReference>
<feature type="region of interest" description="Disordered" evidence="14">
    <location>
        <begin position="774"/>
        <end position="860"/>
    </location>
</feature>
<dbReference type="InterPro" id="IPR036950">
    <property type="entry name" value="PBP_transglycosylase"/>
</dbReference>
<comment type="catalytic activity">
    <reaction evidence="13">
        <text>[GlcNAc-(1-&gt;4)-Mur2Ac(oyl-L-Ala-gamma-D-Glu-L-Lys-D-Ala-D-Ala)](n)-di-trans,octa-cis-undecaprenyl diphosphate + beta-D-GlcNAc-(1-&gt;4)-Mur2Ac(oyl-L-Ala-gamma-D-Glu-L-Lys-D-Ala-D-Ala)-di-trans,octa-cis-undecaprenyl diphosphate = [GlcNAc-(1-&gt;4)-Mur2Ac(oyl-L-Ala-gamma-D-Glu-L-Lys-D-Ala-D-Ala)](n+1)-di-trans,octa-cis-undecaprenyl diphosphate + di-trans,octa-cis-undecaprenyl diphosphate + H(+)</text>
        <dbReference type="Rhea" id="RHEA:23708"/>
        <dbReference type="Rhea" id="RHEA-COMP:9602"/>
        <dbReference type="Rhea" id="RHEA-COMP:9603"/>
        <dbReference type="ChEBI" id="CHEBI:15378"/>
        <dbReference type="ChEBI" id="CHEBI:58405"/>
        <dbReference type="ChEBI" id="CHEBI:60033"/>
        <dbReference type="ChEBI" id="CHEBI:78435"/>
        <dbReference type="EC" id="2.4.99.28"/>
    </reaction>
</comment>
<evidence type="ECO:0000256" key="15">
    <source>
        <dbReference type="SAM" id="Phobius"/>
    </source>
</evidence>
<sequence length="860" mass="95118">MSQNDQVTRKNYKKNKKNTNQPKKKGGAGKWIKRAFLTLFALIMLAVVAGGSLFVYYAASAPEMTEDDLLGTFSSELVDMNGEVFYTLGAESRNFANPDEFPEVMINAMTAIEDQRFDSHMGVDPIGIARAAAGFVTNRGQISGGGSTITQQLVKLSVFSTAREDQTLRRKAQEAWLAVQLERQLSKEQIMSLYLNKIHMAGNVYGVATAAEEYYGKHVSELEIHEAALFAGMAQAPNRFNPYVNPDLAERRRNVVISVMRNEGMITEEEANAAMETPIDEGLIERSQDEQNNMVFDGYLVTVLDEVKEKTSLDPYTAGLTIETNIDMDAQQRVYDVLNSEDYVNFVNDDIQSAVSLVEAETGKVRALAGGRNQESQLSANRSTQSRSVGSTIKPLTTYGPAIESLQYSTYHQIIDEEYSYSDGTPLRNYDRQYRGQISLRDALVDSRNIPAAKVMNEDLENAQVEQFLTNLGIDIETLNSSADSLVEQNAINGNLSPLQLAGSYASFANGGNYTEPYTVSRVITQDGQEIDLTPETNQAMSDYTAYMITDVLKDVVSANYNTVGISNLPQAGKTGTTNFTQDQMDQYNYPSGAVPDSWYVGYTTNYSLSVWAGYDSYGDGYLSLNDGTRQLPRQIYREIMEYVSEGMDNSDWSRPSSVSVVDVEDGSNPAQLPGPNTPSDNIVTELFVAGTEPSDVSTSYGEELSAPTGLSADYDEESDELTITWDEYTLDNEDESLTYNLSVDGQSTTLSDTEAVITEPPSGSLTITLSVSAYGNTGPESSVSITIPERIEEEEESEEEEPEEEPEEEIEEEPEEPQEEEETEEEPPGTEPDSSEEEPEEEEPEEEPEEDDTEEDSEE</sequence>
<evidence type="ECO:0000256" key="5">
    <source>
        <dbReference type="ARBA" id="ARBA00022676"/>
    </source>
</evidence>
<keyword evidence="15" id="KW-0472">Membrane</keyword>
<protein>
    <submittedName>
        <fullName evidence="18">Penicillin-binding protein 1A</fullName>
    </submittedName>
</protein>
<evidence type="ECO:0000256" key="3">
    <source>
        <dbReference type="ARBA" id="ARBA00022645"/>
    </source>
</evidence>
<dbReference type="EMBL" id="FNZU01000002">
    <property type="protein sequence ID" value="SEK31778.1"/>
    <property type="molecule type" value="Genomic_DNA"/>
</dbReference>
<evidence type="ECO:0000256" key="14">
    <source>
        <dbReference type="SAM" id="MobiDB-lite"/>
    </source>
</evidence>
<feature type="domain" description="Glycosyl transferase family 51" evidence="17">
    <location>
        <begin position="82"/>
        <end position="260"/>
    </location>
</feature>
<keyword evidence="15" id="KW-0812">Transmembrane</keyword>
<comment type="catalytic activity">
    <reaction evidence="12">
        <text>Preferential cleavage: (Ac)2-L-Lys-D-Ala-|-D-Ala. Also transpeptidation of peptidyl-alanyl moieties that are N-acyl substituents of D-alanine.</text>
        <dbReference type="EC" id="3.4.16.4"/>
    </reaction>
</comment>
<evidence type="ECO:0000256" key="8">
    <source>
        <dbReference type="ARBA" id="ARBA00022960"/>
    </source>
</evidence>
<evidence type="ECO:0000256" key="11">
    <source>
        <dbReference type="ARBA" id="ARBA00023316"/>
    </source>
</evidence>
<keyword evidence="15" id="KW-1133">Transmembrane helix</keyword>
<feature type="region of interest" description="Disordered" evidence="14">
    <location>
        <begin position="694"/>
        <end position="713"/>
    </location>
</feature>
<dbReference type="AlphaFoldDB" id="A0A1H7G0Z9"/>
<feature type="domain" description="Penicillin-binding protein transpeptidase" evidence="16">
    <location>
        <begin position="355"/>
        <end position="641"/>
    </location>
</feature>
<keyword evidence="5" id="KW-0328">Glycosyltransferase</keyword>
<keyword evidence="4" id="KW-0645">Protease</keyword>
<evidence type="ECO:0000256" key="2">
    <source>
        <dbReference type="ARBA" id="ARBA00007739"/>
    </source>
</evidence>
<dbReference type="InterPro" id="IPR001460">
    <property type="entry name" value="PCN-bd_Tpept"/>
</dbReference>
<keyword evidence="10" id="KW-0511">Multifunctional enzyme</keyword>
<dbReference type="FunFam" id="1.10.3810.10:FF:000001">
    <property type="entry name" value="Penicillin-binding protein 1A"/>
    <property type="match status" value="1"/>
</dbReference>
<feature type="compositionally biased region" description="Acidic residues" evidence="14">
    <location>
        <begin position="792"/>
        <end position="860"/>
    </location>
</feature>
<evidence type="ECO:0000256" key="10">
    <source>
        <dbReference type="ARBA" id="ARBA00023268"/>
    </source>
</evidence>
<dbReference type="GO" id="GO:0009252">
    <property type="term" value="P:peptidoglycan biosynthetic process"/>
    <property type="evidence" value="ECO:0007669"/>
    <property type="project" value="UniProtKB-KW"/>
</dbReference>
<comment type="similarity">
    <text evidence="1">In the C-terminal section; belongs to the transpeptidase family.</text>
</comment>
<name>A0A1H7G0Z9_9LACT</name>
<dbReference type="GO" id="GO:0006508">
    <property type="term" value="P:proteolysis"/>
    <property type="evidence" value="ECO:0007669"/>
    <property type="project" value="UniProtKB-KW"/>
</dbReference>
<feature type="region of interest" description="Disordered" evidence="14">
    <location>
        <begin position="1"/>
        <end position="27"/>
    </location>
</feature>
<accession>A0A1H7G0Z9</accession>
<dbReference type="GO" id="GO:0009002">
    <property type="term" value="F:serine-type D-Ala-D-Ala carboxypeptidase activity"/>
    <property type="evidence" value="ECO:0007669"/>
    <property type="project" value="UniProtKB-EC"/>
</dbReference>
<evidence type="ECO:0000256" key="4">
    <source>
        <dbReference type="ARBA" id="ARBA00022670"/>
    </source>
</evidence>
<evidence type="ECO:0000256" key="6">
    <source>
        <dbReference type="ARBA" id="ARBA00022679"/>
    </source>
</evidence>
<evidence type="ECO:0000256" key="12">
    <source>
        <dbReference type="ARBA" id="ARBA00034000"/>
    </source>
</evidence>
<keyword evidence="3" id="KW-0121">Carboxypeptidase</keyword>
<dbReference type="SUPFAM" id="SSF56601">
    <property type="entry name" value="beta-lactamase/transpeptidase-like"/>
    <property type="match status" value="1"/>
</dbReference>
<dbReference type="GO" id="GO:0008955">
    <property type="term" value="F:peptidoglycan glycosyltransferase activity"/>
    <property type="evidence" value="ECO:0007669"/>
    <property type="project" value="UniProtKB-EC"/>
</dbReference>
<organism evidence="18 19">
    <name type="scientific">Alkalibacterium pelagium</name>
    <dbReference type="NCBI Taxonomy" id="426702"/>
    <lineage>
        <taxon>Bacteria</taxon>
        <taxon>Bacillati</taxon>
        <taxon>Bacillota</taxon>
        <taxon>Bacilli</taxon>
        <taxon>Lactobacillales</taxon>
        <taxon>Carnobacteriaceae</taxon>
        <taxon>Alkalibacterium</taxon>
    </lineage>
</organism>
<dbReference type="STRING" id="426702.SAMN04488099_10217"/>
<dbReference type="GO" id="GO:0008360">
    <property type="term" value="P:regulation of cell shape"/>
    <property type="evidence" value="ECO:0007669"/>
    <property type="project" value="UniProtKB-KW"/>
</dbReference>
<feature type="region of interest" description="Disordered" evidence="14">
    <location>
        <begin position="370"/>
        <end position="393"/>
    </location>
</feature>
<dbReference type="PANTHER" id="PTHR32282">
    <property type="entry name" value="BINDING PROTEIN TRANSPEPTIDASE, PUTATIVE-RELATED"/>
    <property type="match status" value="1"/>
</dbReference>
<keyword evidence="11" id="KW-0961">Cell wall biogenesis/degradation</keyword>
<keyword evidence="6" id="KW-0808">Transferase</keyword>
<dbReference type="SUPFAM" id="SSF53955">
    <property type="entry name" value="Lysozyme-like"/>
    <property type="match status" value="1"/>
</dbReference>
<dbReference type="InterPro" id="IPR001264">
    <property type="entry name" value="Glyco_trans_51"/>
</dbReference>
<dbReference type="GO" id="GO:0030288">
    <property type="term" value="C:outer membrane-bounded periplasmic space"/>
    <property type="evidence" value="ECO:0007669"/>
    <property type="project" value="TreeGrafter"/>
</dbReference>
<evidence type="ECO:0000256" key="13">
    <source>
        <dbReference type="ARBA" id="ARBA00049902"/>
    </source>
</evidence>
<feature type="compositionally biased region" description="Polar residues" evidence="14">
    <location>
        <begin position="373"/>
        <end position="393"/>
    </location>
</feature>
<dbReference type="InterPro" id="IPR050396">
    <property type="entry name" value="Glycosyltr_51/Transpeptidase"/>
</dbReference>
<evidence type="ECO:0000256" key="9">
    <source>
        <dbReference type="ARBA" id="ARBA00022984"/>
    </source>
</evidence>
<dbReference type="Gene3D" id="3.40.710.10">
    <property type="entry name" value="DD-peptidase/beta-lactamase superfamily"/>
    <property type="match status" value="1"/>
</dbReference>
<dbReference type="GO" id="GO:0071555">
    <property type="term" value="P:cell wall organization"/>
    <property type="evidence" value="ECO:0007669"/>
    <property type="project" value="UniProtKB-KW"/>
</dbReference>
<comment type="similarity">
    <text evidence="2">In the N-terminal section; belongs to the glycosyltransferase 51 family.</text>
</comment>
<feature type="transmembrane region" description="Helical" evidence="15">
    <location>
        <begin position="35"/>
        <end position="59"/>
    </location>
</feature>
<gene>
    <name evidence="18" type="ORF">SAMN04488099_10217</name>
</gene>
<dbReference type="PANTHER" id="PTHR32282:SF29">
    <property type="entry name" value="PENICILLIN-BINDING PROTEIN 1A"/>
    <property type="match status" value="1"/>
</dbReference>
<keyword evidence="7" id="KW-0378">Hydrolase</keyword>
<dbReference type="InterPro" id="IPR012338">
    <property type="entry name" value="Beta-lactam/transpept-like"/>
</dbReference>